<evidence type="ECO:0008006" key="10">
    <source>
        <dbReference type="Google" id="ProtNLM"/>
    </source>
</evidence>
<proteinExistence type="predicted"/>
<accession>A0A5A8CKG1</accession>
<feature type="compositionally biased region" description="Low complexity" evidence="7">
    <location>
        <begin position="745"/>
        <end position="765"/>
    </location>
</feature>
<dbReference type="SUPFAM" id="SSF53335">
    <property type="entry name" value="S-adenosyl-L-methionine-dependent methyltransferases"/>
    <property type="match status" value="1"/>
</dbReference>
<keyword evidence="9" id="KW-1185">Reference proteome</keyword>
<dbReference type="Gene3D" id="3.40.50.150">
    <property type="entry name" value="Vaccinia Virus protein VP39"/>
    <property type="match status" value="1"/>
</dbReference>
<keyword evidence="2" id="KW-0812">Transmembrane</keyword>
<evidence type="ECO:0000256" key="4">
    <source>
        <dbReference type="ARBA" id="ARBA00023098"/>
    </source>
</evidence>
<feature type="compositionally biased region" description="Gly residues" evidence="7">
    <location>
        <begin position="797"/>
        <end position="808"/>
    </location>
</feature>
<dbReference type="GO" id="GO:0005783">
    <property type="term" value="C:endoplasmic reticulum"/>
    <property type="evidence" value="ECO:0007669"/>
    <property type="project" value="TreeGrafter"/>
</dbReference>
<feature type="compositionally biased region" description="Gly residues" evidence="7">
    <location>
        <begin position="185"/>
        <end position="195"/>
    </location>
</feature>
<feature type="region of interest" description="Disordered" evidence="7">
    <location>
        <begin position="169"/>
        <end position="204"/>
    </location>
</feature>
<dbReference type="Proteomes" id="UP000323011">
    <property type="component" value="Unassembled WGS sequence"/>
</dbReference>
<dbReference type="AlphaFoldDB" id="A0A5A8CKG1"/>
<organism evidence="8 9">
    <name type="scientific">Cafeteria roenbergensis</name>
    <name type="common">Marine flagellate</name>
    <dbReference type="NCBI Taxonomy" id="33653"/>
    <lineage>
        <taxon>Eukaryota</taxon>
        <taxon>Sar</taxon>
        <taxon>Stramenopiles</taxon>
        <taxon>Bigyra</taxon>
        <taxon>Opalozoa</taxon>
        <taxon>Bicosoecida</taxon>
        <taxon>Cafeteriaceae</taxon>
        <taxon>Cafeteria</taxon>
    </lineage>
</organism>
<evidence type="ECO:0000256" key="6">
    <source>
        <dbReference type="ARBA" id="ARBA00023315"/>
    </source>
</evidence>
<dbReference type="EMBL" id="VLTN01000015">
    <property type="protein sequence ID" value="KAA0153546.1"/>
    <property type="molecule type" value="Genomic_DNA"/>
</dbReference>
<feature type="region of interest" description="Disordered" evidence="7">
    <location>
        <begin position="454"/>
        <end position="474"/>
    </location>
</feature>
<evidence type="ECO:0000256" key="7">
    <source>
        <dbReference type="SAM" id="MobiDB-lite"/>
    </source>
</evidence>
<dbReference type="InterPro" id="IPR029063">
    <property type="entry name" value="SAM-dependent_MTases_sf"/>
</dbReference>
<dbReference type="PANTHER" id="PTHR23063">
    <property type="entry name" value="PHOSPHOLIPID ACYLTRANSFERASE"/>
    <property type="match status" value="1"/>
</dbReference>
<feature type="region of interest" description="Disordered" evidence="7">
    <location>
        <begin position="552"/>
        <end position="632"/>
    </location>
</feature>
<evidence type="ECO:0000256" key="1">
    <source>
        <dbReference type="ARBA" id="ARBA00022679"/>
    </source>
</evidence>
<keyword evidence="4" id="KW-0443">Lipid metabolism</keyword>
<reference evidence="8 9" key="1">
    <citation type="submission" date="2019-07" db="EMBL/GenBank/DDBJ databases">
        <title>Genomes of Cafeteria roenbergensis.</title>
        <authorList>
            <person name="Fischer M.G."/>
            <person name="Hackl T."/>
            <person name="Roman M."/>
        </authorList>
    </citation>
    <scope>NUCLEOTIDE SEQUENCE [LARGE SCALE GENOMIC DNA]</scope>
    <source>
        <strain evidence="8 9">BVI</strain>
    </source>
</reference>
<feature type="region of interest" description="Disordered" evidence="7">
    <location>
        <begin position="745"/>
        <end position="809"/>
    </location>
</feature>
<keyword evidence="3" id="KW-1133">Transmembrane helix</keyword>
<dbReference type="PANTHER" id="PTHR23063:SF52">
    <property type="entry name" value="LYSOPHOSPHATIDYLCHOLINE ACYLTRANSFERASE"/>
    <property type="match status" value="1"/>
</dbReference>
<dbReference type="GO" id="GO:0006629">
    <property type="term" value="P:lipid metabolic process"/>
    <property type="evidence" value="ECO:0007669"/>
    <property type="project" value="UniProtKB-KW"/>
</dbReference>
<keyword evidence="5" id="KW-0472">Membrane</keyword>
<evidence type="ECO:0000256" key="5">
    <source>
        <dbReference type="ARBA" id="ARBA00023136"/>
    </source>
</evidence>
<keyword evidence="1" id="KW-0808">Transferase</keyword>
<name>A0A5A8CKG1_CAFRO</name>
<feature type="compositionally biased region" description="Low complexity" evidence="7">
    <location>
        <begin position="784"/>
        <end position="796"/>
    </location>
</feature>
<gene>
    <name evidence="8" type="ORF">FNF29_02935</name>
</gene>
<evidence type="ECO:0000313" key="9">
    <source>
        <dbReference type="Proteomes" id="UP000323011"/>
    </source>
</evidence>
<sequence>MSLAYTLASRAVAEVATGRKSLKNAVYGQCLPPPGHGGQARKEVPGSVIRQVLALSSETCRWEPALAAAFSAVSKASHKSAKRLDRKALDAAKTLVASAKDRWLLRVLVTECLFGRGRRARKDAAARGSVAGERASAGVRGGGAVARLVVDATPALVWALEAVQREAGVGSPEELLPEGSRRRGGGGGGGGGGGEESADGEEDSALPRYARVNSAVWAGTVQEAAEAAGARVAYSTCSVWGDEDEGVVASAMANPAVAGKWKLIKALPDWPTRGMAWPGLAPSEADCLVRADPASDRTQGFFVALFERVPGSGEDIAQDPENVLYFIVLGPIRVGAIALALLACWLSAMVATCCARGHKGWAWQQLPWVVGYASRMGMWSLGFDVQVELRPGAEEALTSCAVVVAPHCTMLDFIVMFAAEAIAAQQRSLTTGLGGGNPDGSAGFSAAEAAAAPRRAPAAIGDEAAGDRGGDSEDAPGEDGGCCSLCCATDVGWGCERRRGGGGLRFAMKGALRTVPLLGTPAETMGCVFVHKHSGPSDTAAAAAAAAAAARSTESPLAPKQPSGVHTPPASLATTPASSHDAVAPGVQSRAAAGAGAAPLQSASAGRGQPDAAATSTAPAAPSARVGATAPSADTLTIGPGAAGAAGAASGAPGAFDALRVAAAEFDPVTPWGRGRVMIFPEGTTSNGTALTRFRTGAFASSAAAGWPCVQPAGITWPRARTSLFCRYKQPDVAGVWAWGTESGQAAEGAEAAPAKPGGEGSSSERPALSRRAGVTAEAGSGGVAPAAAGSAADGSADGGSAAGGSAAGGVPALPERLRNVAAGGRGWASMSWDTLPTSLYLYRLMSLPPALPPLALPPAPPRCRACSPLFVLVWAVLWVVTLVLEGVRRLVSLFGVCPARQVSVVFGEALPVGEGPGAAARAAMAAQAACSALTDDRPCTQSEAADKWRLHGAVMAGRTPWHWWE</sequence>
<feature type="compositionally biased region" description="Low complexity" evidence="7">
    <location>
        <begin position="589"/>
        <end position="624"/>
    </location>
</feature>
<protein>
    <recommendedName>
        <fullName evidence="10">Phospholipid/glycerol acyltransferase domain-containing protein</fullName>
    </recommendedName>
</protein>
<evidence type="ECO:0000256" key="2">
    <source>
        <dbReference type="ARBA" id="ARBA00022692"/>
    </source>
</evidence>
<evidence type="ECO:0000313" key="8">
    <source>
        <dbReference type="EMBL" id="KAA0153546.1"/>
    </source>
</evidence>
<evidence type="ECO:0000256" key="3">
    <source>
        <dbReference type="ARBA" id="ARBA00022989"/>
    </source>
</evidence>
<comment type="caution">
    <text evidence="8">The sequence shown here is derived from an EMBL/GenBank/DDBJ whole genome shotgun (WGS) entry which is preliminary data.</text>
</comment>
<dbReference type="GO" id="GO:0042171">
    <property type="term" value="F:lysophosphatidic acid acyltransferase activity"/>
    <property type="evidence" value="ECO:0007669"/>
    <property type="project" value="TreeGrafter"/>
</dbReference>
<keyword evidence="6" id="KW-0012">Acyltransferase</keyword>